<evidence type="ECO:0000256" key="2">
    <source>
        <dbReference type="ARBA" id="ARBA00023125"/>
    </source>
</evidence>
<name>A0A9W6IWI0_9HYPH</name>
<dbReference type="InterPro" id="IPR009057">
    <property type="entry name" value="Homeodomain-like_sf"/>
</dbReference>
<reference evidence="5" key="1">
    <citation type="journal article" date="2014" name="Int. J. Syst. Evol. Microbiol.">
        <title>Complete genome sequence of Corynebacterium casei LMG S-19264T (=DSM 44701T), isolated from a smear-ripened cheese.</title>
        <authorList>
            <consortium name="US DOE Joint Genome Institute (JGI-PGF)"/>
            <person name="Walter F."/>
            <person name="Albersmeier A."/>
            <person name="Kalinowski J."/>
            <person name="Ruckert C."/>
        </authorList>
    </citation>
    <scope>NUCLEOTIDE SEQUENCE</scope>
    <source>
        <strain evidence="5">VKM B-1606</strain>
    </source>
</reference>
<organism evidence="5 8">
    <name type="scientific">Methylopila capsulata</name>
    <dbReference type="NCBI Taxonomy" id="61654"/>
    <lineage>
        <taxon>Bacteria</taxon>
        <taxon>Pseudomonadati</taxon>
        <taxon>Pseudomonadota</taxon>
        <taxon>Alphaproteobacteria</taxon>
        <taxon>Hyphomicrobiales</taxon>
        <taxon>Methylopilaceae</taxon>
        <taxon>Methylopila</taxon>
    </lineage>
</organism>
<dbReference type="Proteomes" id="UP001143400">
    <property type="component" value="Unassembled WGS sequence"/>
</dbReference>
<comment type="caution">
    <text evidence="5">The sequence shown here is derived from an EMBL/GenBank/DDBJ whole genome shotgun (WGS) entry which is preliminary data.</text>
</comment>
<evidence type="ECO:0000256" key="3">
    <source>
        <dbReference type="ARBA" id="ARBA00023163"/>
    </source>
</evidence>
<dbReference type="RefSeq" id="WP_204950605.1">
    <property type="nucleotide sequence ID" value="NZ_BSFF01000003.1"/>
</dbReference>
<evidence type="ECO:0000256" key="1">
    <source>
        <dbReference type="ARBA" id="ARBA00023015"/>
    </source>
</evidence>
<evidence type="ECO:0000313" key="7">
    <source>
        <dbReference type="Proteomes" id="UP000758856"/>
    </source>
</evidence>
<dbReference type="Proteomes" id="UP000758856">
    <property type="component" value="Unassembled WGS sequence"/>
</dbReference>
<dbReference type="Gene3D" id="1.10.10.60">
    <property type="entry name" value="Homeodomain-like"/>
    <property type="match status" value="2"/>
</dbReference>
<sequence length="303" mass="33011">MLGHSVDKYVNGFLAQTSNARCWSGLLAERWSHAAGELPSLVPRDTEVAVLLQGRTVVERAGGGMRQHTHGRRGTIWLCPAGVEEEFVDVVEPIADCLHIFLPARPFDEILLREHDIDPASVELRYETIANDPFIEQVAGQIARELSAETAAGRLLMETLGVALAAHLVHTYASTARGAPQKSPAARPLDAKRLARVTEFIEQRLDGDFTVADLAAVSCMSVAHFARSFRAATGEPPHAFVSARRLSRAKQLLLSDASIADIASTSGFSSQANFTRAFRNATGMTPAQFRKEARFAGGDRRWP</sequence>
<evidence type="ECO:0000313" key="5">
    <source>
        <dbReference type="EMBL" id="GLK56391.1"/>
    </source>
</evidence>
<dbReference type="PANTHER" id="PTHR46796:SF6">
    <property type="entry name" value="ARAC SUBFAMILY"/>
    <property type="match status" value="1"/>
</dbReference>
<dbReference type="SUPFAM" id="SSF46689">
    <property type="entry name" value="Homeodomain-like"/>
    <property type="match status" value="2"/>
</dbReference>
<reference evidence="6 7" key="2">
    <citation type="submission" date="2021-01" db="EMBL/GenBank/DDBJ databases">
        <title>Genomic Encyclopedia of Type Strains, Phase IV (KMG-IV): sequencing the most valuable type-strain genomes for metagenomic binning, comparative biology and taxonomic classification.</title>
        <authorList>
            <person name="Goeker M."/>
        </authorList>
    </citation>
    <scope>NUCLEOTIDE SEQUENCE [LARGE SCALE GENOMIC DNA]</scope>
    <source>
        <strain evidence="6 7">DSM 6130</strain>
    </source>
</reference>
<dbReference type="PANTHER" id="PTHR46796">
    <property type="entry name" value="HTH-TYPE TRANSCRIPTIONAL ACTIVATOR RHAS-RELATED"/>
    <property type="match status" value="1"/>
</dbReference>
<keyword evidence="1" id="KW-0805">Transcription regulation</keyword>
<keyword evidence="3" id="KW-0804">Transcription</keyword>
<dbReference type="InterPro" id="IPR018062">
    <property type="entry name" value="HTH_AraC-typ_CS"/>
</dbReference>
<dbReference type="EMBL" id="JAFBCY010000003">
    <property type="protein sequence ID" value="MBM7852185.1"/>
    <property type="molecule type" value="Genomic_DNA"/>
</dbReference>
<dbReference type="PROSITE" id="PS01124">
    <property type="entry name" value="HTH_ARAC_FAMILY_2"/>
    <property type="match status" value="1"/>
</dbReference>
<dbReference type="Pfam" id="PF12833">
    <property type="entry name" value="HTH_18"/>
    <property type="match status" value="1"/>
</dbReference>
<proteinExistence type="predicted"/>
<protein>
    <submittedName>
        <fullName evidence="5">AraC family transcriptional regulator</fullName>
    </submittedName>
</protein>
<evidence type="ECO:0000259" key="4">
    <source>
        <dbReference type="PROSITE" id="PS01124"/>
    </source>
</evidence>
<keyword evidence="7" id="KW-1185">Reference proteome</keyword>
<keyword evidence="2" id="KW-0238">DNA-binding</keyword>
<dbReference type="GO" id="GO:0003700">
    <property type="term" value="F:DNA-binding transcription factor activity"/>
    <property type="evidence" value="ECO:0007669"/>
    <property type="project" value="InterPro"/>
</dbReference>
<dbReference type="AlphaFoldDB" id="A0A9W6IWI0"/>
<reference evidence="5" key="3">
    <citation type="submission" date="2023-01" db="EMBL/GenBank/DDBJ databases">
        <authorList>
            <person name="Sun Q."/>
            <person name="Evtushenko L."/>
        </authorList>
    </citation>
    <scope>NUCLEOTIDE SEQUENCE</scope>
    <source>
        <strain evidence="5">VKM B-1606</strain>
    </source>
</reference>
<dbReference type="GO" id="GO:0043565">
    <property type="term" value="F:sequence-specific DNA binding"/>
    <property type="evidence" value="ECO:0007669"/>
    <property type="project" value="InterPro"/>
</dbReference>
<dbReference type="InterPro" id="IPR020449">
    <property type="entry name" value="Tscrpt_reg_AraC-type_HTH"/>
</dbReference>
<evidence type="ECO:0000313" key="8">
    <source>
        <dbReference type="Proteomes" id="UP001143400"/>
    </source>
</evidence>
<accession>A0A9W6IWI0</accession>
<dbReference type="EMBL" id="BSFF01000003">
    <property type="protein sequence ID" value="GLK56391.1"/>
    <property type="molecule type" value="Genomic_DNA"/>
</dbReference>
<gene>
    <name evidence="5" type="ORF">GCM10008170_24100</name>
    <name evidence="6" type="ORF">JOD31_002427</name>
</gene>
<dbReference type="PRINTS" id="PR00032">
    <property type="entry name" value="HTHARAC"/>
</dbReference>
<dbReference type="InterPro" id="IPR050204">
    <property type="entry name" value="AraC_XylS_family_regulators"/>
</dbReference>
<feature type="domain" description="HTH araC/xylS-type" evidence="4">
    <location>
        <begin position="195"/>
        <end position="292"/>
    </location>
</feature>
<evidence type="ECO:0000313" key="6">
    <source>
        <dbReference type="EMBL" id="MBM7852185.1"/>
    </source>
</evidence>
<dbReference type="PROSITE" id="PS00041">
    <property type="entry name" value="HTH_ARAC_FAMILY_1"/>
    <property type="match status" value="1"/>
</dbReference>
<dbReference type="InterPro" id="IPR018060">
    <property type="entry name" value="HTH_AraC"/>
</dbReference>
<dbReference type="SMART" id="SM00342">
    <property type="entry name" value="HTH_ARAC"/>
    <property type="match status" value="1"/>
</dbReference>